<keyword evidence="1" id="KW-1133">Transmembrane helix</keyword>
<feature type="transmembrane region" description="Helical" evidence="1">
    <location>
        <begin position="59"/>
        <end position="78"/>
    </location>
</feature>
<evidence type="ECO:0000256" key="1">
    <source>
        <dbReference type="SAM" id="Phobius"/>
    </source>
</evidence>
<dbReference type="Gene3D" id="1.20.120.1630">
    <property type="match status" value="1"/>
</dbReference>
<evidence type="ECO:0000313" key="2">
    <source>
        <dbReference type="EMBL" id="GFO21427.1"/>
    </source>
</evidence>
<comment type="caution">
    <text evidence="2">The sequence shown here is derived from an EMBL/GenBank/DDBJ whole genome shotgun (WGS) entry which is preliminary data.</text>
</comment>
<dbReference type="EMBL" id="BLXT01005252">
    <property type="protein sequence ID" value="GFO21427.1"/>
    <property type="molecule type" value="Genomic_DNA"/>
</dbReference>
<accession>A0AAV4BPY2</accession>
<dbReference type="PANTHER" id="PTHR32251:SF17">
    <property type="entry name" value="STEROID 5-ALPHA REDUCTASE C-TERMINAL DOMAIN-CONTAINING PROTEIN"/>
    <property type="match status" value="1"/>
</dbReference>
<keyword evidence="2" id="KW-0675">Receptor</keyword>
<protein>
    <submittedName>
        <fullName evidence="2">Lamin-b receptor</fullName>
    </submittedName>
</protein>
<dbReference type="AlphaFoldDB" id="A0AAV4BPY2"/>
<organism evidence="2 3">
    <name type="scientific">Plakobranchus ocellatus</name>
    <dbReference type="NCBI Taxonomy" id="259542"/>
    <lineage>
        <taxon>Eukaryota</taxon>
        <taxon>Metazoa</taxon>
        <taxon>Spiralia</taxon>
        <taxon>Lophotrochozoa</taxon>
        <taxon>Mollusca</taxon>
        <taxon>Gastropoda</taxon>
        <taxon>Heterobranchia</taxon>
        <taxon>Euthyneura</taxon>
        <taxon>Panpulmonata</taxon>
        <taxon>Sacoglossa</taxon>
        <taxon>Placobranchoidea</taxon>
        <taxon>Plakobranchidae</taxon>
        <taxon>Plakobranchus</taxon>
    </lineage>
</organism>
<dbReference type="Pfam" id="PF06966">
    <property type="entry name" value="DUF1295"/>
    <property type="match status" value="1"/>
</dbReference>
<evidence type="ECO:0000313" key="3">
    <source>
        <dbReference type="Proteomes" id="UP000735302"/>
    </source>
</evidence>
<keyword evidence="1" id="KW-0472">Membrane</keyword>
<keyword evidence="3" id="KW-1185">Reference proteome</keyword>
<keyword evidence="1" id="KW-0812">Transmembrane</keyword>
<dbReference type="PROSITE" id="PS50244">
    <property type="entry name" value="S5A_REDUCTASE"/>
    <property type="match status" value="1"/>
</dbReference>
<feature type="transmembrane region" description="Helical" evidence="1">
    <location>
        <begin position="21"/>
        <end position="39"/>
    </location>
</feature>
<gene>
    <name evidence="2" type="ORF">PoB_004793200</name>
</gene>
<dbReference type="GO" id="GO:0016020">
    <property type="term" value="C:membrane"/>
    <property type="evidence" value="ECO:0007669"/>
    <property type="project" value="TreeGrafter"/>
</dbReference>
<sequence>MTLMSLGSNKSYHTRQKVNSGMVLAWATRLGFFLFTRILHDGKDSRFDKVRHRPGTFLIYWTIQGVWIFLTLLPVLIVNSKKNNQPVNEQDHIGWGLWGLGFVLEVLADYQKSQFKKDPNNAGKFITSGLWSISRHPNYFGEILMWLGIYISSRSTFQGWEHVGAISPIFVTFLLTRISGIPLLEAAGMKKWGSDPAYLAYKQNTAKLIPFIW</sequence>
<dbReference type="Proteomes" id="UP000735302">
    <property type="component" value="Unassembled WGS sequence"/>
</dbReference>
<dbReference type="PANTHER" id="PTHR32251">
    <property type="entry name" value="3-OXO-5-ALPHA-STEROID 4-DEHYDROGENASE"/>
    <property type="match status" value="1"/>
</dbReference>
<reference evidence="2 3" key="1">
    <citation type="journal article" date="2021" name="Elife">
        <title>Chloroplast acquisition without the gene transfer in kleptoplastic sea slugs, Plakobranchus ocellatus.</title>
        <authorList>
            <person name="Maeda T."/>
            <person name="Takahashi S."/>
            <person name="Yoshida T."/>
            <person name="Shimamura S."/>
            <person name="Takaki Y."/>
            <person name="Nagai Y."/>
            <person name="Toyoda A."/>
            <person name="Suzuki Y."/>
            <person name="Arimoto A."/>
            <person name="Ishii H."/>
            <person name="Satoh N."/>
            <person name="Nishiyama T."/>
            <person name="Hasebe M."/>
            <person name="Maruyama T."/>
            <person name="Minagawa J."/>
            <person name="Obokata J."/>
            <person name="Shigenobu S."/>
        </authorList>
    </citation>
    <scope>NUCLEOTIDE SEQUENCE [LARGE SCALE GENOMIC DNA]</scope>
</reference>
<dbReference type="InterPro" id="IPR010721">
    <property type="entry name" value="UstE-like"/>
</dbReference>
<name>A0AAV4BPY2_9GAST</name>
<proteinExistence type="predicted"/>